<dbReference type="SMART" id="SM00382">
    <property type="entry name" value="AAA"/>
    <property type="match status" value="1"/>
</dbReference>
<dbReference type="Gene3D" id="3.40.50.300">
    <property type="entry name" value="P-loop containing nucleotide triphosphate hydrolases"/>
    <property type="match status" value="1"/>
</dbReference>
<dbReference type="PANTHER" id="PTHR43158">
    <property type="entry name" value="SKFA PEPTIDE EXPORT ATP-BINDING PROTEIN SKFE"/>
    <property type="match status" value="1"/>
</dbReference>
<dbReference type="InterPro" id="IPR027417">
    <property type="entry name" value="P-loop_NTPase"/>
</dbReference>
<dbReference type="GO" id="GO:0005524">
    <property type="term" value="F:ATP binding"/>
    <property type="evidence" value="ECO:0007669"/>
    <property type="project" value="UniProtKB-KW"/>
</dbReference>
<sequence length="295" mass="33039">MSDTVIQVDNLCHSYGGKDVLRGLTFEVKKGRIFGLLGKNGAGKSTTINIMMGFLSPKEGVCRIFGEPSHSLRPETRARIGLLHETFLQYEFFTIGQAERFYASFYPTWNHGVFRDLMDRLGLPDNRKIHRMSCGQRSQVTLALILAQMPELMILDDYSLGLDAGYRRLFLDYLVAYAERYGTTILITSHIVQDLERFVDDIVILDQGRTLVSSSLHRFTQGFRCYGLPGNGGETMAADGVIARTESLGDRQYLYSFESENDVRTHLDALGMDATGLAPVSMTLEDAFIGLTGKY</sequence>
<gene>
    <name evidence="4" type="ORF">SAMN05216233_11344</name>
</gene>
<dbReference type="InterPro" id="IPR003593">
    <property type="entry name" value="AAA+_ATPase"/>
</dbReference>
<dbReference type="Pfam" id="PF00005">
    <property type="entry name" value="ABC_tran"/>
    <property type="match status" value="1"/>
</dbReference>
<keyword evidence="5" id="KW-1185">Reference proteome</keyword>
<accession>A0A1G5HA18</accession>
<keyword evidence="2 4" id="KW-0067">ATP-binding</keyword>
<dbReference type="InterPro" id="IPR003439">
    <property type="entry name" value="ABC_transporter-like_ATP-bd"/>
</dbReference>
<evidence type="ECO:0000313" key="5">
    <source>
        <dbReference type="Proteomes" id="UP000198870"/>
    </source>
</evidence>
<dbReference type="STRING" id="419481.SAMN05216233_11344"/>
<dbReference type="Proteomes" id="UP000198870">
    <property type="component" value="Unassembled WGS sequence"/>
</dbReference>
<dbReference type="AlphaFoldDB" id="A0A1G5HA18"/>
<proteinExistence type="predicted"/>
<dbReference type="GO" id="GO:0016887">
    <property type="term" value="F:ATP hydrolysis activity"/>
    <property type="evidence" value="ECO:0007669"/>
    <property type="project" value="InterPro"/>
</dbReference>
<feature type="domain" description="ABC transporter" evidence="3">
    <location>
        <begin position="6"/>
        <end position="232"/>
    </location>
</feature>
<evidence type="ECO:0000259" key="3">
    <source>
        <dbReference type="PROSITE" id="PS50893"/>
    </source>
</evidence>
<evidence type="ECO:0000313" key="4">
    <source>
        <dbReference type="EMBL" id="SCY60623.1"/>
    </source>
</evidence>
<keyword evidence="1" id="KW-0547">Nucleotide-binding</keyword>
<name>A0A1G5HA18_9BACT</name>
<dbReference type="EMBL" id="FMUX01000013">
    <property type="protein sequence ID" value="SCY60623.1"/>
    <property type="molecule type" value="Genomic_DNA"/>
</dbReference>
<dbReference type="PROSITE" id="PS50893">
    <property type="entry name" value="ABC_TRANSPORTER_2"/>
    <property type="match status" value="1"/>
</dbReference>
<organism evidence="4 5">
    <name type="scientific">Desulfoluna spongiiphila</name>
    <dbReference type="NCBI Taxonomy" id="419481"/>
    <lineage>
        <taxon>Bacteria</taxon>
        <taxon>Pseudomonadati</taxon>
        <taxon>Thermodesulfobacteriota</taxon>
        <taxon>Desulfobacteria</taxon>
        <taxon>Desulfobacterales</taxon>
        <taxon>Desulfolunaceae</taxon>
        <taxon>Desulfoluna</taxon>
    </lineage>
</organism>
<protein>
    <submittedName>
        <fullName evidence="4">ABC-2 type transport system ATP-binding protein</fullName>
    </submittedName>
</protein>
<evidence type="ECO:0000256" key="2">
    <source>
        <dbReference type="ARBA" id="ARBA00022840"/>
    </source>
</evidence>
<dbReference type="CDD" id="cd03230">
    <property type="entry name" value="ABC_DR_subfamily_A"/>
    <property type="match status" value="1"/>
</dbReference>
<dbReference type="SUPFAM" id="SSF52540">
    <property type="entry name" value="P-loop containing nucleoside triphosphate hydrolases"/>
    <property type="match status" value="1"/>
</dbReference>
<reference evidence="4 5" key="1">
    <citation type="submission" date="2016-10" db="EMBL/GenBank/DDBJ databases">
        <authorList>
            <person name="de Groot N.N."/>
        </authorList>
    </citation>
    <scope>NUCLEOTIDE SEQUENCE [LARGE SCALE GENOMIC DNA]</scope>
    <source>
        <strain evidence="4 5">AA1</strain>
    </source>
</reference>
<dbReference type="PANTHER" id="PTHR43158:SF10">
    <property type="entry name" value="ABC TRANSPORTER ATP-BINDING PROTEIN YTRB"/>
    <property type="match status" value="1"/>
</dbReference>
<evidence type="ECO:0000256" key="1">
    <source>
        <dbReference type="ARBA" id="ARBA00022741"/>
    </source>
</evidence>
<dbReference type="OrthoDB" id="9809450at2"/>